<dbReference type="InterPro" id="IPR001845">
    <property type="entry name" value="HTH_ArsR_DNA-bd_dom"/>
</dbReference>
<dbReference type="SMART" id="SM00418">
    <property type="entry name" value="HTH_ARSR"/>
    <property type="match status" value="1"/>
</dbReference>
<dbReference type="PRINTS" id="PR00778">
    <property type="entry name" value="HTHARSR"/>
</dbReference>
<dbReference type="Proteomes" id="UP000237423">
    <property type="component" value="Unassembled WGS sequence"/>
</dbReference>
<proteinExistence type="predicted"/>
<reference evidence="2 3" key="1">
    <citation type="submission" date="2017-11" db="EMBL/GenBank/DDBJ databases">
        <title>Draft Genome Sequence of Methylobacter psychrotolerans Sph1T, an Obligate Methanotroph from Low-Temperature Environments.</title>
        <authorList>
            <person name="Oshkin I.Y."/>
            <person name="Miroshnikov K."/>
            <person name="Belova S.E."/>
            <person name="Korzhenkov A."/>
            <person name="Toshchakov S.V."/>
            <person name="Dedysh S.N."/>
        </authorList>
    </citation>
    <scope>NUCLEOTIDE SEQUENCE [LARGE SCALE GENOMIC DNA]</scope>
    <source>
        <strain evidence="2 3">Sph1</strain>
    </source>
</reference>
<name>A0A2S5CI44_9GAMM</name>
<organism evidence="2 3">
    <name type="scientific">Methylovulum psychrotolerans</name>
    <dbReference type="NCBI Taxonomy" id="1704499"/>
    <lineage>
        <taxon>Bacteria</taxon>
        <taxon>Pseudomonadati</taxon>
        <taxon>Pseudomonadota</taxon>
        <taxon>Gammaproteobacteria</taxon>
        <taxon>Methylococcales</taxon>
        <taxon>Methylococcaceae</taxon>
        <taxon>Methylovulum</taxon>
    </lineage>
</organism>
<protein>
    <submittedName>
        <fullName evidence="2">ArsR family transcriptional regulator</fullName>
    </submittedName>
</protein>
<dbReference type="EMBL" id="PGFZ01000010">
    <property type="protein sequence ID" value="POZ50476.1"/>
    <property type="molecule type" value="Genomic_DNA"/>
</dbReference>
<dbReference type="SUPFAM" id="SSF46785">
    <property type="entry name" value="Winged helix' DNA-binding domain"/>
    <property type="match status" value="1"/>
</dbReference>
<gene>
    <name evidence="2" type="ORF">AADEFJLK_03671</name>
</gene>
<feature type="domain" description="HTH arsR-type" evidence="1">
    <location>
        <begin position="31"/>
        <end position="113"/>
    </location>
</feature>
<dbReference type="InterPro" id="IPR036390">
    <property type="entry name" value="WH_DNA-bd_sf"/>
</dbReference>
<evidence type="ECO:0000313" key="3">
    <source>
        <dbReference type="Proteomes" id="UP000237423"/>
    </source>
</evidence>
<accession>A0A2S5CI44</accession>
<evidence type="ECO:0000259" key="1">
    <source>
        <dbReference type="SMART" id="SM00418"/>
    </source>
</evidence>
<comment type="caution">
    <text evidence="2">The sequence shown here is derived from an EMBL/GenBank/DDBJ whole genome shotgun (WGS) entry which is preliminary data.</text>
</comment>
<dbReference type="InterPro" id="IPR036388">
    <property type="entry name" value="WH-like_DNA-bd_sf"/>
</dbReference>
<dbReference type="CDD" id="cd00090">
    <property type="entry name" value="HTH_ARSR"/>
    <property type="match status" value="1"/>
</dbReference>
<dbReference type="GO" id="GO:0003700">
    <property type="term" value="F:DNA-binding transcription factor activity"/>
    <property type="evidence" value="ECO:0007669"/>
    <property type="project" value="InterPro"/>
</dbReference>
<dbReference type="InterPro" id="IPR011991">
    <property type="entry name" value="ArsR-like_HTH"/>
</dbReference>
<evidence type="ECO:0000313" key="2">
    <source>
        <dbReference type="EMBL" id="POZ50476.1"/>
    </source>
</evidence>
<sequence length="126" mass="14134">MELLSDAVKCGMISSMRTPYHPPIEDVTVEGILHAFSDPVRIEIYADLATAECAKNCSTFLTIQKRLLPKSTLSQHFRILREAGLIRSERKGVELINSTRCAELKERFGPMILAIIEAYAQQQKAV</sequence>
<dbReference type="Pfam" id="PF12840">
    <property type="entry name" value="HTH_20"/>
    <property type="match status" value="1"/>
</dbReference>
<dbReference type="Gene3D" id="1.10.10.10">
    <property type="entry name" value="Winged helix-like DNA-binding domain superfamily/Winged helix DNA-binding domain"/>
    <property type="match status" value="1"/>
</dbReference>
<dbReference type="AlphaFoldDB" id="A0A2S5CI44"/>